<reference evidence="2 3" key="1">
    <citation type="journal article" date="2014" name="Int. J. Syst. Evol. Microbiol.">
        <title>Celeribacter indicus sp. nov., a polycyclic aromatic hydrocarbon-degrading bacterium from deep-sea sediment and reclassification of Huaishuia halophila as Celeribacter halophilus comb. nov.</title>
        <authorList>
            <person name="Lai Q."/>
            <person name="Cao J."/>
            <person name="Yuan J."/>
            <person name="Li F."/>
            <person name="Shao Z."/>
        </authorList>
    </citation>
    <scope>NUCLEOTIDE SEQUENCE [LARGE SCALE GENOMIC DNA]</scope>
    <source>
        <strain evidence="2">P73</strain>
    </source>
</reference>
<dbReference type="InterPro" id="IPR011231">
    <property type="entry name" value="Phage_VT1-Sakai_H0018"/>
</dbReference>
<organism evidence="2 3">
    <name type="scientific">Celeribacter indicus</name>
    <dbReference type="NCBI Taxonomy" id="1208324"/>
    <lineage>
        <taxon>Bacteria</taxon>
        <taxon>Pseudomonadati</taxon>
        <taxon>Pseudomonadota</taxon>
        <taxon>Alphaproteobacteria</taxon>
        <taxon>Rhodobacterales</taxon>
        <taxon>Roseobacteraceae</taxon>
        <taxon>Celeribacter</taxon>
    </lineage>
</organism>
<dbReference type="RefSeq" id="WP_043869407.1">
    <property type="nucleotide sequence ID" value="NZ_CP004393.1"/>
</dbReference>
<evidence type="ECO:0000313" key="1">
    <source>
        <dbReference type="EMBL" id="AJE46549.1"/>
    </source>
</evidence>
<protein>
    <recommendedName>
        <fullName evidence="4">DUF2190 family protein</fullName>
    </recommendedName>
</protein>
<dbReference type="KEGG" id="cid:P73_1907"/>
<evidence type="ECO:0000313" key="3">
    <source>
        <dbReference type="Proteomes" id="UP000031521"/>
    </source>
</evidence>
<dbReference type="Proteomes" id="UP000031521">
    <property type="component" value="Chromosome"/>
</dbReference>
<reference evidence="2" key="2">
    <citation type="journal article" date="2015" name="Sci. Rep.">
        <title>Genomic and metabolic analysis of fluoranthene degradation pathway in Celeribacter indicus P73(T.).</title>
        <authorList>
            <person name="Cao J."/>
            <person name="Lai Q."/>
            <person name="Yuan J."/>
            <person name="Shao Z."/>
        </authorList>
    </citation>
    <scope>NUCLEOTIDE SEQUENCE</scope>
    <source>
        <strain evidence="2">P73</strain>
    </source>
</reference>
<proteinExistence type="predicted"/>
<accession>A0A0B5E2C2</accession>
<dbReference type="AlphaFoldDB" id="A0A0B5E2C2"/>
<name>A0A0B5E2C2_9RHOB</name>
<dbReference type="KEGG" id="cid:P73_1834"/>
<evidence type="ECO:0000313" key="2">
    <source>
        <dbReference type="EMBL" id="AJE46622.1"/>
    </source>
</evidence>
<evidence type="ECO:0008006" key="4">
    <source>
        <dbReference type="Google" id="ProtNLM"/>
    </source>
</evidence>
<dbReference type="Pfam" id="PF09956">
    <property type="entry name" value="Phage_cement_2"/>
    <property type="match status" value="1"/>
</dbReference>
<dbReference type="EMBL" id="CP004393">
    <property type="protein sequence ID" value="AJE46622.1"/>
    <property type="molecule type" value="Genomic_DNA"/>
</dbReference>
<dbReference type="HOGENOM" id="CLU_165535_1_0_5"/>
<dbReference type="PIRSF" id="PIRSF030771">
    <property type="entry name" value="UCP030771"/>
    <property type="match status" value="1"/>
</dbReference>
<sequence length="111" mass="11223">MKNFVQPGNTITLTAPYAVASGDGLLVGSIFGVAAGTAALGESVETALTGIFDITKIGSQSWTAGAKIYWDDTNKRTTNVATSNTLIGVAIEAVAGGAGDTIGRVRLNGSF</sequence>
<dbReference type="EMBL" id="CP004393">
    <property type="protein sequence ID" value="AJE46549.1"/>
    <property type="molecule type" value="Genomic_DNA"/>
</dbReference>
<dbReference type="OrthoDB" id="5365964at2"/>
<dbReference type="STRING" id="1208324.P73_1834"/>
<keyword evidence="3" id="KW-1185">Reference proteome</keyword>
<gene>
    <name evidence="1" type="ORF">P73_1834</name>
    <name evidence="2" type="ORF">P73_1907</name>
</gene>